<dbReference type="Pfam" id="PF02541">
    <property type="entry name" value="Ppx-GppA"/>
    <property type="match status" value="1"/>
</dbReference>
<dbReference type="Proteomes" id="UP000092484">
    <property type="component" value="Unassembled WGS sequence"/>
</dbReference>
<dbReference type="EMBL" id="LZYB01000006">
    <property type="protein sequence ID" value="OBV10481.1"/>
    <property type="molecule type" value="Genomic_DNA"/>
</dbReference>
<reference evidence="2 3" key="1">
    <citation type="submission" date="2016-06" db="EMBL/GenBank/DDBJ databases">
        <title>Genome sequence of Porphyrobacter dokdonensis DSW-74.</title>
        <authorList>
            <person name="Kim J.F."/>
            <person name="Song J.Y."/>
        </authorList>
    </citation>
    <scope>NUCLEOTIDE SEQUENCE [LARGE SCALE GENOMIC DNA]</scope>
    <source>
        <strain evidence="2 3">DSW-74</strain>
    </source>
</reference>
<evidence type="ECO:0000259" key="1">
    <source>
        <dbReference type="Pfam" id="PF02541"/>
    </source>
</evidence>
<feature type="domain" description="Ppx/GppA phosphatase N-terminal" evidence="1">
    <location>
        <begin position="43"/>
        <end position="317"/>
    </location>
</feature>
<keyword evidence="3" id="KW-1185">Reference proteome</keyword>
<dbReference type="InterPro" id="IPR003695">
    <property type="entry name" value="Ppx_GppA_N"/>
</dbReference>
<comment type="caution">
    <text evidence="2">The sequence shown here is derived from an EMBL/GenBank/DDBJ whole genome shotgun (WGS) entry which is preliminary data.</text>
</comment>
<dbReference type="InterPro" id="IPR050273">
    <property type="entry name" value="GppA/Ppx_hydrolase"/>
</dbReference>
<dbReference type="AlphaFoldDB" id="A0A1A7BFF8"/>
<gene>
    <name evidence="2" type="ORF">I603_2443</name>
</gene>
<dbReference type="InterPro" id="IPR043129">
    <property type="entry name" value="ATPase_NBD"/>
</dbReference>
<dbReference type="Gene3D" id="1.10.3210.10">
    <property type="entry name" value="Hypothetical protein af1432"/>
    <property type="match status" value="1"/>
</dbReference>
<evidence type="ECO:0000313" key="3">
    <source>
        <dbReference type="Proteomes" id="UP000092484"/>
    </source>
</evidence>
<dbReference type="STRING" id="1300349.I603_2443"/>
<dbReference type="GO" id="GO:0016462">
    <property type="term" value="F:pyrophosphatase activity"/>
    <property type="evidence" value="ECO:0007669"/>
    <property type="project" value="TreeGrafter"/>
</dbReference>
<dbReference type="PATRIC" id="fig|1300349.4.peg.2433"/>
<dbReference type="SUPFAM" id="SSF53067">
    <property type="entry name" value="Actin-like ATPase domain"/>
    <property type="match status" value="2"/>
</dbReference>
<protein>
    <submittedName>
        <fullName evidence="2">Exopolyphosphatase</fullName>
    </submittedName>
</protein>
<dbReference type="RefSeq" id="WP_068865381.1">
    <property type="nucleotide sequence ID" value="NZ_LZYB01000006.1"/>
</dbReference>
<dbReference type="PANTHER" id="PTHR30005:SF0">
    <property type="entry name" value="RETROGRADE REGULATION PROTEIN 2"/>
    <property type="match status" value="1"/>
</dbReference>
<evidence type="ECO:0000313" key="2">
    <source>
        <dbReference type="EMBL" id="OBV10481.1"/>
    </source>
</evidence>
<accession>A0A1A7BFF8</accession>
<organism evidence="2 3">
    <name type="scientific">Erythrobacter dokdonensis DSW-74</name>
    <dbReference type="NCBI Taxonomy" id="1300349"/>
    <lineage>
        <taxon>Bacteria</taxon>
        <taxon>Pseudomonadati</taxon>
        <taxon>Pseudomonadota</taxon>
        <taxon>Alphaproteobacteria</taxon>
        <taxon>Sphingomonadales</taxon>
        <taxon>Erythrobacteraceae</taxon>
        <taxon>Erythrobacter/Porphyrobacter group</taxon>
        <taxon>Erythrobacter</taxon>
    </lineage>
</organism>
<dbReference type="PANTHER" id="PTHR30005">
    <property type="entry name" value="EXOPOLYPHOSPHATASE"/>
    <property type="match status" value="1"/>
</dbReference>
<dbReference type="CDD" id="cd24052">
    <property type="entry name" value="ASKHA_NBD_HpPPX-GppA-like"/>
    <property type="match status" value="1"/>
</dbReference>
<dbReference type="Gene3D" id="3.30.420.150">
    <property type="entry name" value="Exopolyphosphatase. Domain 2"/>
    <property type="match status" value="1"/>
</dbReference>
<proteinExistence type="predicted"/>
<name>A0A1A7BFF8_9SPHN</name>
<sequence>MSYRKRLDDRDGAFAGSTPERAIIDIGSNTVRLVVYGGSMRAPMVLLNEKVTAKLGREITATGRLADEATALALRGLKRFALLLEDLGIRDVETVATAAVRDATNGPEFVEQLRAIGLEPRVISGEEEALLSAHGVIGAFPDARGIVADLGGGSLELVRVSRGMAEGASTLPLGTLRLPDYRGRGRGEMKKALDKALRKAGWDLSGTAPADNGALYLVGGTWRAMAVFAMALRNHPLSDPHGFELDPAAAQELAAALSGSESEALKGRERISSMRAEKLPDAAVLLSALLARLNPARIVFSSWGLREGVLYDRLPDHSRAQDPLLAGIAVFASQRGAPVTLATRMAAWTLDAAPAREHGSERLRLAATMLALASMQVEPNLRLPQAVDWALHKRWIGVDGKGRAMMAAAIAANGNVLDLPERVRALASEEALEEAVRWGLALRLARRLGARSRRSLEVSRLVLEDGALVLRLAESHEALFGVPTEKDMKLLAGRLGVEWRVEIVPDSALLSRAD</sequence>
<dbReference type="Gene3D" id="3.30.420.40">
    <property type="match status" value="1"/>
</dbReference>